<keyword evidence="2" id="KW-0812">Transmembrane</keyword>
<dbReference type="OrthoDB" id="97518at2759"/>
<dbReference type="PANTHER" id="PTHR31087:SF85">
    <property type="entry name" value="PROTEIN LURP-ONE-RELATED 7"/>
    <property type="match status" value="1"/>
</dbReference>
<dbReference type="SUPFAM" id="SSF54518">
    <property type="entry name" value="Tubby C-terminal domain-like"/>
    <property type="match status" value="1"/>
</dbReference>
<comment type="caution">
    <text evidence="3">The sequence shown here is derived from an EMBL/GenBank/DDBJ whole genome shotgun (WGS) entry which is preliminary data.</text>
</comment>
<accession>A0A8T0I9R2</accession>
<sequence>MGFQSDFSLLDLEELHAPTQALAAVVRQRYCIPTAAQYRLENELMSKAWTITDANGEVVFRVRGKKVDWIKSKRELVDESGNTVVYMEEKPWTLKNVWKAFAPGESEPLFTLKSTNAFSFKPRVNIFLPSNTAQKQPDYTIEGGFLAKKCRIYFGEELVAEVTREASLKNIIITKSIFNATIYPGVDIAFIFSIIIIIDKIYVHDD</sequence>
<dbReference type="Pfam" id="PF04525">
    <property type="entry name" value="LOR"/>
    <property type="match status" value="1"/>
</dbReference>
<name>A0A8T0I9R2_CERPU</name>
<feature type="transmembrane region" description="Helical" evidence="2">
    <location>
        <begin position="177"/>
        <end position="198"/>
    </location>
</feature>
<dbReference type="PANTHER" id="PTHR31087">
    <property type="match status" value="1"/>
</dbReference>
<gene>
    <name evidence="3" type="ORF">KC19_4G083200</name>
</gene>
<evidence type="ECO:0000313" key="4">
    <source>
        <dbReference type="Proteomes" id="UP000822688"/>
    </source>
</evidence>
<dbReference type="AlphaFoldDB" id="A0A8T0I9R2"/>
<evidence type="ECO:0000256" key="2">
    <source>
        <dbReference type="SAM" id="Phobius"/>
    </source>
</evidence>
<dbReference type="EMBL" id="CM026424">
    <property type="protein sequence ID" value="KAG0579223.1"/>
    <property type="molecule type" value="Genomic_DNA"/>
</dbReference>
<comment type="similarity">
    <text evidence="1">Belongs to the LOR family.</text>
</comment>
<proteinExistence type="inferred from homology"/>
<keyword evidence="2" id="KW-1133">Transmembrane helix</keyword>
<dbReference type="InterPro" id="IPR025659">
    <property type="entry name" value="Tubby-like_C"/>
</dbReference>
<organism evidence="3 4">
    <name type="scientific">Ceratodon purpureus</name>
    <name type="common">Fire moss</name>
    <name type="synonym">Dicranum purpureum</name>
    <dbReference type="NCBI Taxonomy" id="3225"/>
    <lineage>
        <taxon>Eukaryota</taxon>
        <taxon>Viridiplantae</taxon>
        <taxon>Streptophyta</taxon>
        <taxon>Embryophyta</taxon>
        <taxon>Bryophyta</taxon>
        <taxon>Bryophytina</taxon>
        <taxon>Bryopsida</taxon>
        <taxon>Dicranidae</taxon>
        <taxon>Pseudoditrichales</taxon>
        <taxon>Ditrichaceae</taxon>
        <taxon>Ceratodon</taxon>
    </lineage>
</organism>
<dbReference type="InterPro" id="IPR038595">
    <property type="entry name" value="LOR_sf"/>
</dbReference>
<evidence type="ECO:0000256" key="1">
    <source>
        <dbReference type="ARBA" id="ARBA00005437"/>
    </source>
</evidence>
<evidence type="ECO:0000313" key="3">
    <source>
        <dbReference type="EMBL" id="KAG0579223.1"/>
    </source>
</evidence>
<dbReference type="Proteomes" id="UP000822688">
    <property type="component" value="Chromosome 4"/>
</dbReference>
<keyword evidence="2" id="KW-0472">Membrane</keyword>
<protein>
    <submittedName>
        <fullName evidence="3">Uncharacterized protein</fullName>
    </submittedName>
</protein>
<reference evidence="3" key="1">
    <citation type="submission" date="2020-06" db="EMBL/GenBank/DDBJ databases">
        <title>WGS assembly of Ceratodon purpureus strain R40.</title>
        <authorList>
            <person name="Carey S.B."/>
            <person name="Jenkins J."/>
            <person name="Shu S."/>
            <person name="Lovell J.T."/>
            <person name="Sreedasyam A."/>
            <person name="Maumus F."/>
            <person name="Tiley G.P."/>
            <person name="Fernandez-Pozo N."/>
            <person name="Barry K."/>
            <person name="Chen C."/>
            <person name="Wang M."/>
            <person name="Lipzen A."/>
            <person name="Daum C."/>
            <person name="Saski C.A."/>
            <person name="Payton A.C."/>
            <person name="Mcbreen J.C."/>
            <person name="Conrad R.E."/>
            <person name="Kollar L.M."/>
            <person name="Olsson S."/>
            <person name="Huttunen S."/>
            <person name="Landis J.B."/>
            <person name="Wickett N.J."/>
            <person name="Johnson M.G."/>
            <person name="Rensing S.A."/>
            <person name="Grimwood J."/>
            <person name="Schmutz J."/>
            <person name="Mcdaniel S.F."/>
        </authorList>
    </citation>
    <scope>NUCLEOTIDE SEQUENCE</scope>
    <source>
        <strain evidence="3">R40</strain>
    </source>
</reference>
<dbReference type="InterPro" id="IPR007612">
    <property type="entry name" value="LOR"/>
</dbReference>
<keyword evidence="4" id="KW-1185">Reference proteome</keyword>
<dbReference type="Gene3D" id="2.40.160.200">
    <property type="entry name" value="LURP1-related"/>
    <property type="match status" value="1"/>
</dbReference>